<sequence>MGIFSLFGKKDGRQDNPADKTASRSKRSTPSTAQRSESKVDSANSGRLSAPKRDAQAALATVLKIDAIESEMSTEFKATTIQPVSASATTKASAPPASTGTRSKSPPHAAQARPEQQKSPAPAPAVDAQPSAPQMGAATDFLLNGSSTIGTVGVATSEVAAVVEEAAIMYANGQNNVVEDLLKNAIAEDLLGDATAEIWLMLFDLYQVTGNQQQFDNLSLAYASKFETSPPAWSGSASQEATSTASVQPGTTPMVPFSGKLDAGSAKTVDRIQKLAETHRTLRLEFARVSEVDAAGCGLLLNLLKKLQKSGHDLILVGAAELADKIRATIVVGRRDDTEDAWLLLLEILQLLNREKDFEETSIDYCVTFEVSPPAFVAPKTKVTTAATEAAASNPASDSFMMPALVEGRIDNLILAIVAHSDEHNPAVIDCSALKRVDFNAAGRLLTGLAPFCGNGKSLEFHHVNHLVAALFNVIGLNDIARILPRKN</sequence>
<dbReference type="InterPro" id="IPR002645">
    <property type="entry name" value="STAS_dom"/>
</dbReference>
<dbReference type="PANTHER" id="PTHR35849">
    <property type="entry name" value="BLR2341 PROTEIN"/>
    <property type="match status" value="1"/>
</dbReference>
<feature type="compositionally biased region" description="Basic and acidic residues" evidence="1">
    <location>
        <begin position="8"/>
        <end position="22"/>
    </location>
</feature>
<evidence type="ECO:0000259" key="2">
    <source>
        <dbReference type="PROSITE" id="PS50801"/>
    </source>
</evidence>
<name>A0A0C2BSE6_9BURK</name>
<feature type="compositionally biased region" description="Polar residues" evidence="1">
    <location>
        <begin position="235"/>
        <end position="251"/>
    </location>
</feature>
<dbReference type="AlphaFoldDB" id="A0A0C2BSE6"/>
<dbReference type="EMBL" id="JWJG01000028">
    <property type="protein sequence ID" value="KIF82959.1"/>
    <property type="molecule type" value="Genomic_DNA"/>
</dbReference>
<keyword evidence="4" id="KW-1185">Reference proteome</keyword>
<dbReference type="Proteomes" id="UP000031572">
    <property type="component" value="Unassembled WGS sequence"/>
</dbReference>
<proteinExistence type="predicted"/>
<dbReference type="PANTHER" id="PTHR35849:SF2">
    <property type="entry name" value="BLR2341 PROTEIN"/>
    <property type="match status" value="1"/>
</dbReference>
<protein>
    <recommendedName>
        <fullName evidence="2">STAS domain-containing protein</fullName>
    </recommendedName>
</protein>
<accession>A0A0C2BSE6</accession>
<dbReference type="Gene3D" id="3.30.750.24">
    <property type="entry name" value="STAS domain"/>
    <property type="match status" value="1"/>
</dbReference>
<evidence type="ECO:0000256" key="1">
    <source>
        <dbReference type="SAM" id="MobiDB-lite"/>
    </source>
</evidence>
<dbReference type="PROSITE" id="PS50801">
    <property type="entry name" value="STAS"/>
    <property type="match status" value="1"/>
</dbReference>
<dbReference type="InterPro" id="IPR058548">
    <property type="entry name" value="MlaB-like_STAS"/>
</dbReference>
<dbReference type="SUPFAM" id="SSF52091">
    <property type="entry name" value="SpoIIaa-like"/>
    <property type="match status" value="2"/>
</dbReference>
<evidence type="ECO:0000313" key="4">
    <source>
        <dbReference type="Proteomes" id="UP000031572"/>
    </source>
</evidence>
<reference evidence="3 4" key="1">
    <citation type="submission" date="2014-12" db="EMBL/GenBank/DDBJ databases">
        <title>Denitrispirillum autotrophicum gen. nov., sp. nov., Denitrifying, Facultatively Autotrophic Bacteria Isolated from Rice Paddy Soil.</title>
        <authorList>
            <person name="Ishii S."/>
            <person name="Ashida N."/>
            <person name="Ohno H."/>
            <person name="Otsuka S."/>
            <person name="Yokota A."/>
            <person name="Senoo K."/>
        </authorList>
    </citation>
    <scope>NUCLEOTIDE SEQUENCE [LARGE SCALE GENOMIC DNA]</scope>
    <source>
        <strain evidence="3 4">TSA66</strain>
    </source>
</reference>
<dbReference type="Pfam" id="PF01740">
    <property type="entry name" value="STAS"/>
    <property type="match status" value="1"/>
</dbReference>
<feature type="region of interest" description="Disordered" evidence="1">
    <location>
        <begin position="1"/>
        <end position="56"/>
    </location>
</feature>
<dbReference type="OrthoDB" id="5298269at2"/>
<feature type="compositionally biased region" description="Polar residues" evidence="1">
    <location>
        <begin position="28"/>
        <end position="47"/>
    </location>
</feature>
<dbReference type="STRING" id="709839.TSA66_22450"/>
<dbReference type="InterPro" id="IPR052746">
    <property type="entry name" value="MlaB_ABC_Transporter"/>
</dbReference>
<dbReference type="InterPro" id="IPR036513">
    <property type="entry name" value="STAS_dom_sf"/>
</dbReference>
<feature type="region of interest" description="Disordered" evidence="1">
    <location>
        <begin position="233"/>
        <end position="252"/>
    </location>
</feature>
<gene>
    <name evidence="3" type="ORF">TSA66_22450</name>
</gene>
<dbReference type="Pfam" id="PF13466">
    <property type="entry name" value="STAS_2"/>
    <property type="match status" value="1"/>
</dbReference>
<feature type="region of interest" description="Disordered" evidence="1">
    <location>
        <begin position="84"/>
        <end position="132"/>
    </location>
</feature>
<comment type="caution">
    <text evidence="3">The sequence shown here is derived from an EMBL/GenBank/DDBJ whole genome shotgun (WGS) entry which is preliminary data.</text>
</comment>
<feature type="domain" description="STAS" evidence="2">
    <location>
        <begin position="254"/>
        <end position="330"/>
    </location>
</feature>
<dbReference type="RefSeq" id="WP_040041590.1">
    <property type="nucleotide sequence ID" value="NZ_JWJG01000028.1"/>
</dbReference>
<feature type="compositionally biased region" description="Low complexity" evidence="1">
    <location>
        <begin position="85"/>
        <end position="101"/>
    </location>
</feature>
<organism evidence="3 4">
    <name type="scientific">Noviherbaspirillum autotrophicum</name>
    <dbReference type="NCBI Taxonomy" id="709839"/>
    <lineage>
        <taxon>Bacteria</taxon>
        <taxon>Pseudomonadati</taxon>
        <taxon>Pseudomonadota</taxon>
        <taxon>Betaproteobacteria</taxon>
        <taxon>Burkholderiales</taxon>
        <taxon>Oxalobacteraceae</taxon>
        <taxon>Noviherbaspirillum</taxon>
    </lineage>
</organism>
<evidence type="ECO:0000313" key="3">
    <source>
        <dbReference type="EMBL" id="KIF82959.1"/>
    </source>
</evidence>